<dbReference type="InParanoid" id="W4KB64"/>
<dbReference type="PROSITE" id="PS00194">
    <property type="entry name" value="THIOREDOXIN_1"/>
    <property type="match status" value="2"/>
</dbReference>
<dbReference type="EMBL" id="KI925457">
    <property type="protein sequence ID" value="ETW83043.1"/>
    <property type="molecule type" value="Genomic_DNA"/>
</dbReference>
<proteinExistence type="inferred from homology"/>
<dbReference type="InterPro" id="IPR005788">
    <property type="entry name" value="PDI_thioredoxin-like_dom"/>
</dbReference>
<evidence type="ECO:0000256" key="7">
    <source>
        <dbReference type="ARBA" id="ARBA00023235"/>
    </source>
</evidence>
<reference evidence="12 13" key="1">
    <citation type="journal article" date="2012" name="New Phytol.">
        <title>Insight into trade-off between wood decay and parasitism from the genome of a fungal forest pathogen.</title>
        <authorList>
            <person name="Olson A."/>
            <person name="Aerts A."/>
            <person name="Asiegbu F."/>
            <person name="Belbahri L."/>
            <person name="Bouzid O."/>
            <person name="Broberg A."/>
            <person name="Canback B."/>
            <person name="Coutinho P.M."/>
            <person name="Cullen D."/>
            <person name="Dalman K."/>
            <person name="Deflorio G."/>
            <person name="van Diepen L.T."/>
            <person name="Dunand C."/>
            <person name="Duplessis S."/>
            <person name="Durling M."/>
            <person name="Gonthier P."/>
            <person name="Grimwood J."/>
            <person name="Fossdal C.G."/>
            <person name="Hansson D."/>
            <person name="Henrissat B."/>
            <person name="Hietala A."/>
            <person name="Himmelstrand K."/>
            <person name="Hoffmeister D."/>
            <person name="Hogberg N."/>
            <person name="James T.Y."/>
            <person name="Karlsson M."/>
            <person name="Kohler A."/>
            <person name="Kues U."/>
            <person name="Lee Y.H."/>
            <person name="Lin Y.C."/>
            <person name="Lind M."/>
            <person name="Lindquist E."/>
            <person name="Lombard V."/>
            <person name="Lucas S."/>
            <person name="Lunden K."/>
            <person name="Morin E."/>
            <person name="Murat C."/>
            <person name="Park J."/>
            <person name="Raffaello T."/>
            <person name="Rouze P."/>
            <person name="Salamov A."/>
            <person name="Schmutz J."/>
            <person name="Solheim H."/>
            <person name="Stahlberg J."/>
            <person name="Velez H."/>
            <person name="de Vries R.P."/>
            <person name="Wiebenga A."/>
            <person name="Woodward S."/>
            <person name="Yakovlev I."/>
            <person name="Garbelotto M."/>
            <person name="Martin F."/>
            <person name="Grigoriev I.V."/>
            <person name="Stenlid J."/>
        </authorList>
    </citation>
    <scope>NUCLEOTIDE SEQUENCE [LARGE SCALE GENOMIC DNA]</scope>
    <source>
        <strain evidence="12 13">TC 32-1</strain>
    </source>
</reference>
<dbReference type="OrthoDB" id="10264505at2759"/>
<dbReference type="KEGG" id="hir:HETIRDRAFT_148540"/>
<dbReference type="SUPFAM" id="SSF47933">
    <property type="entry name" value="ERP29 C domain-like"/>
    <property type="match status" value="1"/>
</dbReference>
<keyword evidence="5" id="KW-0677">Repeat</keyword>
<sequence>MRLLSLFPLALATAAYASNVLDLIPDNFDNVIGKGKPGLVEFFAPWCGHCKNLAPTYEQLADAYSHAKDKVVIAKVDADGAGRPLGQKYGVTGYPTLKWFDADGTATPYEGGRDLDALTSFISSKTNVKSNIKPPPPPSTLILDTHTFDDVALNADKDVIVTFTAPWCGHCKNLKPIYEHVAEDFLSESNCIVANVDADAEANRPLALKYGIQSFPTIKFFPKGSGEPEDYTGERTEQAFVDFLNEKCGTQRAVGGGLNEKAGRWPELDSLASKFLVSTGEARDAVFKEASLLSGSVGPSAKHYLRVMEKVVNGTEDYITKESRRLSSILSKRTLSAAKLDEIKIKANVLSAFKAENVEAKIERATEEL</sequence>
<dbReference type="EC" id="5.3.4.1" evidence="3"/>
<evidence type="ECO:0000256" key="2">
    <source>
        <dbReference type="ARBA" id="ARBA00006347"/>
    </source>
</evidence>
<dbReference type="InterPro" id="IPR017937">
    <property type="entry name" value="Thioredoxin_CS"/>
</dbReference>
<dbReference type="Pfam" id="PF00085">
    <property type="entry name" value="Thioredoxin"/>
    <property type="match status" value="2"/>
</dbReference>
<dbReference type="CDD" id="cd02998">
    <property type="entry name" value="PDI_a_ERp38"/>
    <property type="match status" value="2"/>
</dbReference>
<dbReference type="CDD" id="cd00238">
    <property type="entry name" value="ERp29c"/>
    <property type="match status" value="1"/>
</dbReference>
<dbReference type="RefSeq" id="XP_009545328.1">
    <property type="nucleotide sequence ID" value="XM_009547033.1"/>
</dbReference>
<evidence type="ECO:0000313" key="12">
    <source>
        <dbReference type="EMBL" id="ETW83043.1"/>
    </source>
</evidence>
<dbReference type="HOGENOM" id="CLU_038617_1_1_1"/>
<dbReference type="Pfam" id="PF07749">
    <property type="entry name" value="ERp29"/>
    <property type="match status" value="1"/>
</dbReference>
<evidence type="ECO:0000256" key="5">
    <source>
        <dbReference type="ARBA" id="ARBA00022737"/>
    </source>
</evidence>
<dbReference type="InterPro" id="IPR051063">
    <property type="entry name" value="PDI"/>
</dbReference>
<dbReference type="Gene3D" id="1.20.1150.12">
    <property type="entry name" value="Endoplasmic reticulum resident protein 29, C-terminal domain"/>
    <property type="match status" value="1"/>
</dbReference>
<dbReference type="Proteomes" id="UP000030671">
    <property type="component" value="Unassembled WGS sequence"/>
</dbReference>
<dbReference type="InterPro" id="IPR011679">
    <property type="entry name" value="ERp29_C"/>
</dbReference>
<dbReference type="PANTHER" id="PTHR45672:SF11">
    <property type="entry name" value="PROTEIN DISULFIDE-ISOMERASE C17H9.14C"/>
    <property type="match status" value="1"/>
</dbReference>
<feature type="domain" description="Thioredoxin" evidence="11">
    <location>
        <begin position="1"/>
        <end position="127"/>
    </location>
</feature>
<dbReference type="eggNOG" id="KOG0191">
    <property type="taxonomic scope" value="Eukaryota"/>
</dbReference>
<evidence type="ECO:0000256" key="9">
    <source>
        <dbReference type="RuleBase" id="RU004208"/>
    </source>
</evidence>
<keyword evidence="6" id="KW-1015">Disulfide bond</keyword>
<evidence type="ECO:0000313" key="13">
    <source>
        <dbReference type="Proteomes" id="UP000030671"/>
    </source>
</evidence>
<feature type="domain" description="Thioredoxin" evidence="11">
    <location>
        <begin position="130"/>
        <end position="249"/>
    </location>
</feature>
<name>W4KB64_HETIT</name>
<dbReference type="PROSITE" id="PS51352">
    <property type="entry name" value="THIOREDOXIN_2"/>
    <property type="match status" value="2"/>
</dbReference>
<comment type="catalytic activity">
    <reaction evidence="1">
        <text>Catalyzes the rearrangement of -S-S- bonds in proteins.</text>
        <dbReference type="EC" id="5.3.4.1"/>
    </reaction>
</comment>
<dbReference type="InterPro" id="IPR036249">
    <property type="entry name" value="Thioredoxin-like_sf"/>
</dbReference>
<keyword evidence="8" id="KW-0676">Redox-active center</keyword>
<protein>
    <recommendedName>
        <fullName evidence="3">protein disulfide-isomerase</fullName>
        <ecNumber evidence="3">5.3.4.1</ecNumber>
    </recommendedName>
</protein>
<accession>W4KB64</accession>
<feature type="chain" id="PRO_5005715675" description="protein disulfide-isomerase" evidence="10">
    <location>
        <begin position="18"/>
        <end position="369"/>
    </location>
</feature>
<dbReference type="STRING" id="747525.W4KB64"/>
<evidence type="ECO:0000256" key="6">
    <source>
        <dbReference type="ARBA" id="ARBA00023157"/>
    </source>
</evidence>
<dbReference type="InterPro" id="IPR013766">
    <property type="entry name" value="Thioredoxin_domain"/>
</dbReference>
<dbReference type="InterPro" id="IPR036356">
    <property type="entry name" value="ERp29_C_sf"/>
</dbReference>
<keyword evidence="7 12" id="KW-0413">Isomerase</keyword>
<dbReference type="GeneID" id="20667276"/>
<dbReference type="GO" id="GO:0006457">
    <property type="term" value="P:protein folding"/>
    <property type="evidence" value="ECO:0007669"/>
    <property type="project" value="TreeGrafter"/>
</dbReference>
<feature type="signal peptide" evidence="10">
    <location>
        <begin position="1"/>
        <end position="17"/>
    </location>
</feature>
<dbReference type="PRINTS" id="PR00421">
    <property type="entry name" value="THIOREDOXIN"/>
</dbReference>
<keyword evidence="4 10" id="KW-0732">Signal</keyword>
<organism evidence="12 13">
    <name type="scientific">Heterobasidion irregulare (strain TC 32-1)</name>
    <dbReference type="NCBI Taxonomy" id="747525"/>
    <lineage>
        <taxon>Eukaryota</taxon>
        <taxon>Fungi</taxon>
        <taxon>Dikarya</taxon>
        <taxon>Basidiomycota</taxon>
        <taxon>Agaricomycotina</taxon>
        <taxon>Agaricomycetes</taxon>
        <taxon>Russulales</taxon>
        <taxon>Bondarzewiaceae</taxon>
        <taxon>Heterobasidion</taxon>
        <taxon>Heterobasidion annosum species complex</taxon>
    </lineage>
</organism>
<evidence type="ECO:0000256" key="4">
    <source>
        <dbReference type="ARBA" id="ARBA00022729"/>
    </source>
</evidence>
<dbReference type="Gene3D" id="3.40.30.10">
    <property type="entry name" value="Glutaredoxin"/>
    <property type="match status" value="2"/>
</dbReference>
<gene>
    <name evidence="12" type="primary">TRX8_PDI</name>
    <name evidence="12" type="ORF">HETIRDRAFT_148540</name>
</gene>
<dbReference type="SUPFAM" id="SSF52833">
    <property type="entry name" value="Thioredoxin-like"/>
    <property type="match status" value="2"/>
</dbReference>
<comment type="similarity">
    <text evidence="2 9">Belongs to the protein disulfide isomerase family.</text>
</comment>
<evidence type="ECO:0000256" key="3">
    <source>
        <dbReference type="ARBA" id="ARBA00012723"/>
    </source>
</evidence>
<evidence type="ECO:0000259" key="11">
    <source>
        <dbReference type="PROSITE" id="PS51352"/>
    </source>
</evidence>
<evidence type="ECO:0000256" key="10">
    <source>
        <dbReference type="SAM" id="SignalP"/>
    </source>
</evidence>
<dbReference type="FunCoup" id="W4KB64">
    <property type="interactions" value="204"/>
</dbReference>
<evidence type="ECO:0000256" key="1">
    <source>
        <dbReference type="ARBA" id="ARBA00001182"/>
    </source>
</evidence>
<dbReference type="AlphaFoldDB" id="W4KB64"/>
<dbReference type="GO" id="GO:0005783">
    <property type="term" value="C:endoplasmic reticulum"/>
    <property type="evidence" value="ECO:0007669"/>
    <property type="project" value="InterPro"/>
</dbReference>
<keyword evidence="13" id="KW-1185">Reference proteome</keyword>
<dbReference type="PANTHER" id="PTHR45672">
    <property type="entry name" value="PROTEIN DISULFIDE-ISOMERASE C17H9.14C-RELATED"/>
    <property type="match status" value="1"/>
</dbReference>
<dbReference type="GO" id="GO:0003756">
    <property type="term" value="F:protein disulfide isomerase activity"/>
    <property type="evidence" value="ECO:0007669"/>
    <property type="project" value="UniProtKB-EC"/>
</dbReference>
<evidence type="ECO:0000256" key="8">
    <source>
        <dbReference type="ARBA" id="ARBA00023284"/>
    </source>
</evidence>
<dbReference type="NCBIfam" id="TIGR01126">
    <property type="entry name" value="pdi_dom"/>
    <property type="match status" value="2"/>
</dbReference>